<evidence type="ECO:0000313" key="2">
    <source>
        <dbReference type="Proteomes" id="UP000091914"/>
    </source>
</evidence>
<gene>
    <name evidence="1" type="ORF">A5760_17840</name>
</gene>
<reference evidence="1 2" key="1">
    <citation type="submission" date="2016-06" db="EMBL/GenBank/DDBJ databases">
        <authorList>
            <person name="Kjaerup R.B."/>
            <person name="Dalgaard T.S."/>
            <person name="Juul-Madsen H.R."/>
        </authorList>
    </citation>
    <scope>NUCLEOTIDE SEQUENCE [LARGE SCALE GENOMIC DNA]</scope>
    <source>
        <strain evidence="1 2">852002-51834_SCH5396731</strain>
    </source>
</reference>
<proteinExistence type="predicted"/>
<protein>
    <submittedName>
        <fullName evidence="1">Uncharacterized protein</fullName>
    </submittedName>
</protein>
<sequence>MLLSDSGFNMHDGAAKACNRQPFLVSGMYIDRCKSSLYGEVDVVLMGVTSVVEPACAALREAAAIVEAEWMRLRRPSVPVRYPSRELPAARRGPRRTTTLASIMPTRTRCSTHPQDTGGRWPVSLVWARQRSPPSCQRLSQIGERR</sequence>
<dbReference type="AlphaFoldDB" id="A0A1A0VCJ4"/>
<dbReference type="EMBL" id="LZSX01000081">
    <property type="protein sequence ID" value="OBB80929.1"/>
    <property type="molecule type" value="Genomic_DNA"/>
</dbReference>
<comment type="caution">
    <text evidence="1">The sequence shown here is derived from an EMBL/GenBank/DDBJ whole genome shotgun (WGS) entry which is preliminary data.</text>
</comment>
<accession>A0A1A0VCJ4</accession>
<name>A0A1A0VCJ4_9MYCO</name>
<dbReference type="Proteomes" id="UP000091914">
    <property type="component" value="Unassembled WGS sequence"/>
</dbReference>
<evidence type="ECO:0000313" key="1">
    <source>
        <dbReference type="EMBL" id="OBB80929.1"/>
    </source>
</evidence>
<organism evidence="1 2">
    <name type="scientific">Mycobacterium colombiense</name>
    <dbReference type="NCBI Taxonomy" id="339268"/>
    <lineage>
        <taxon>Bacteria</taxon>
        <taxon>Bacillati</taxon>
        <taxon>Actinomycetota</taxon>
        <taxon>Actinomycetes</taxon>
        <taxon>Mycobacteriales</taxon>
        <taxon>Mycobacteriaceae</taxon>
        <taxon>Mycobacterium</taxon>
        <taxon>Mycobacterium avium complex (MAC)</taxon>
    </lineage>
</organism>